<feature type="transmembrane region" description="Helical" evidence="6">
    <location>
        <begin position="39"/>
        <end position="60"/>
    </location>
</feature>
<organism evidence="7 8">
    <name type="scientific">Tigriopus californicus</name>
    <name type="common">Marine copepod</name>
    <dbReference type="NCBI Taxonomy" id="6832"/>
    <lineage>
        <taxon>Eukaryota</taxon>
        <taxon>Metazoa</taxon>
        <taxon>Ecdysozoa</taxon>
        <taxon>Arthropoda</taxon>
        <taxon>Crustacea</taxon>
        <taxon>Multicrustacea</taxon>
        <taxon>Hexanauplia</taxon>
        <taxon>Copepoda</taxon>
        <taxon>Harpacticoida</taxon>
        <taxon>Harpacticidae</taxon>
        <taxon>Tigriopus</taxon>
    </lineage>
</organism>
<protein>
    <recommendedName>
        <fullName evidence="9">LHFPL tetraspan subfamily member 4 protein</fullName>
    </recommendedName>
</protein>
<comment type="subcellular location">
    <subcellularLocation>
        <location evidence="1">Membrane</location>
        <topology evidence="1">Multi-pass membrane protein</topology>
    </subcellularLocation>
</comment>
<dbReference type="Proteomes" id="UP000318571">
    <property type="component" value="Chromosome 9"/>
</dbReference>
<evidence type="ECO:0008006" key="9">
    <source>
        <dbReference type="Google" id="ProtNLM"/>
    </source>
</evidence>
<accession>A0A553P0M0</accession>
<evidence type="ECO:0000256" key="2">
    <source>
        <dbReference type="ARBA" id="ARBA00022692"/>
    </source>
</evidence>
<evidence type="ECO:0000256" key="5">
    <source>
        <dbReference type="SAM" id="MobiDB-lite"/>
    </source>
</evidence>
<proteinExistence type="predicted"/>
<dbReference type="PANTHER" id="PTHR12489:SF1">
    <property type="entry name" value="LP10272P"/>
    <property type="match status" value="1"/>
</dbReference>
<dbReference type="EMBL" id="VCGU01000009">
    <property type="protein sequence ID" value="TRY71228.1"/>
    <property type="molecule type" value="Genomic_DNA"/>
</dbReference>
<keyword evidence="3 6" id="KW-1133">Transmembrane helix</keyword>
<gene>
    <name evidence="7" type="ORF">TCAL_06542</name>
</gene>
<dbReference type="GO" id="GO:0005886">
    <property type="term" value="C:plasma membrane"/>
    <property type="evidence" value="ECO:0007669"/>
    <property type="project" value="TreeGrafter"/>
</dbReference>
<dbReference type="PANTHER" id="PTHR12489">
    <property type="entry name" value="LIPOMA HMGIC FUSION PARTNER-LIKE PROTEIN"/>
    <property type="match status" value="1"/>
</dbReference>
<feature type="compositionally biased region" description="Polar residues" evidence="5">
    <location>
        <begin position="352"/>
        <end position="361"/>
    </location>
</feature>
<sequence length="361" mass="38992">MESKLDYSMAGGGGLSPGEMGNTSHSQFYTSKYIRHSRAVSIIWAVFTVCSAIINIVVFMSSNWVGDTVTSKGPGHFGLWKFCTVLSSEGTGTGVSPKESVVCIGDLNNFSSILSPAFRAATVFVGLSVIVIVLCVLAFILFCFMKSNSVFEICGTMQFLSGGNQDEYIGTSSSQASSNSCSCIGNCQVTWKIPCPDLTQKRICMAIGILAFPAGWDNDHVRSICGAHAYDYGLGECGIRWAFVLAIIAFFDTWILGILAFTLAHRLVKPPPEPQYMNPASIYKGEINSGFIGDNQSLAGSRKSTTLQPVMMMPHPPHGQMGMMDDGYSDYGQRGPPGRSHAHPPSYRTGPYGSTIQNFQL</sequence>
<dbReference type="STRING" id="6832.A0A553P0M0"/>
<feature type="region of interest" description="Disordered" evidence="5">
    <location>
        <begin position="323"/>
        <end position="361"/>
    </location>
</feature>
<evidence type="ECO:0000313" key="7">
    <source>
        <dbReference type="EMBL" id="TRY71228.1"/>
    </source>
</evidence>
<reference evidence="7 8" key="1">
    <citation type="journal article" date="2018" name="Nat. Ecol. Evol.">
        <title>Genomic signatures of mitonuclear coevolution across populations of Tigriopus californicus.</title>
        <authorList>
            <person name="Barreto F.S."/>
            <person name="Watson E.T."/>
            <person name="Lima T.G."/>
            <person name="Willett C.S."/>
            <person name="Edmands S."/>
            <person name="Li W."/>
            <person name="Burton R.S."/>
        </authorList>
    </citation>
    <scope>NUCLEOTIDE SEQUENCE [LARGE SCALE GENOMIC DNA]</scope>
    <source>
        <strain evidence="7 8">San Diego</strain>
    </source>
</reference>
<evidence type="ECO:0000256" key="6">
    <source>
        <dbReference type="SAM" id="Phobius"/>
    </source>
</evidence>
<dbReference type="AlphaFoldDB" id="A0A553P0M0"/>
<dbReference type="OMA" id="ICGAHAY"/>
<dbReference type="GO" id="GO:0007605">
    <property type="term" value="P:sensory perception of sound"/>
    <property type="evidence" value="ECO:0007669"/>
    <property type="project" value="TreeGrafter"/>
</dbReference>
<evidence type="ECO:0000256" key="4">
    <source>
        <dbReference type="ARBA" id="ARBA00023136"/>
    </source>
</evidence>
<name>A0A553P0M0_TIGCA</name>
<keyword evidence="8" id="KW-1185">Reference proteome</keyword>
<evidence type="ECO:0000256" key="1">
    <source>
        <dbReference type="ARBA" id="ARBA00004141"/>
    </source>
</evidence>
<evidence type="ECO:0000256" key="3">
    <source>
        <dbReference type="ARBA" id="ARBA00022989"/>
    </source>
</evidence>
<evidence type="ECO:0000313" key="8">
    <source>
        <dbReference type="Proteomes" id="UP000318571"/>
    </source>
</evidence>
<comment type="caution">
    <text evidence="7">The sequence shown here is derived from an EMBL/GenBank/DDBJ whole genome shotgun (WGS) entry which is preliminary data.</text>
</comment>
<dbReference type="InterPro" id="IPR019372">
    <property type="entry name" value="LHFPL"/>
</dbReference>
<keyword evidence="2 6" id="KW-0812">Transmembrane</keyword>
<feature type="transmembrane region" description="Helical" evidence="6">
    <location>
        <begin position="117"/>
        <end position="144"/>
    </location>
</feature>
<dbReference type="Pfam" id="PF10242">
    <property type="entry name" value="L_HMGIC_fpl"/>
    <property type="match status" value="2"/>
</dbReference>
<feature type="transmembrane region" description="Helical" evidence="6">
    <location>
        <begin position="241"/>
        <end position="264"/>
    </location>
</feature>
<keyword evidence="4 6" id="KW-0472">Membrane</keyword>